<dbReference type="PANTHER" id="PTHR30177">
    <property type="entry name" value="GLYCINE BETAINE/L-PROLINE TRANSPORT SYSTEM PERMEASE PROTEIN PROW"/>
    <property type="match status" value="1"/>
</dbReference>
<dbReference type="Pfam" id="PF00528">
    <property type="entry name" value="BPD_transp_1"/>
    <property type="match status" value="1"/>
</dbReference>
<organism evidence="8 9">
    <name type="scientific">Halomonas binhaiensis</name>
    <dbReference type="NCBI Taxonomy" id="2562282"/>
    <lineage>
        <taxon>Bacteria</taxon>
        <taxon>Pseudomonadati</taxon>
        <taxon>Pseudomonadota</taxon>
        <taxon>Gammaproteobacteria</taxon>
        <taxon>Oceanospirillales</taxon>
        <taxon>Halomonadaceae</taxon>
        <taxon>Halomonas</taxon>
    </lineage>
</organism>
<dbReference type="CDD" id="cd06261">
    <property type="entry name" value="TM_PBP2"/>
    <property type="match status" value="1"/>
</dbReference>
<dbReference type="InterPro" id="IPR051204">
    <property type="entry name" value="ABC_transp_perm/SBD"/>
</dbReference>
<dbReference type="Proteomes" id="UP000324285">
    <property type="component" value="Chromosome"/>
</dbReference>
<dbReference type="Gene3D" id="1.10.3720.10">
    <property type="entry name" value="MetI-like"/>
    <property type="match status" value="1"/>
</dbReference>
<dbReference type="KEGG" id="hbh:E4T21_08880"/>
<keyword evidence="2 6" id="KW-0813">Transport</keyword>
<evidence type="ECO:0000259" key="7">
    <source>
        <dbReference type="PROSITE" id="PS50928"/>
    </source>
</evidence>
<evidence type="ECO:0000256" key="6">
    <source>
        <dbReference type="RuleBase" id="RU363032"/>
    </source>
</evidence>
<comment type="subcellular location">
    <subcellularLocation>
        <location evidence="1 6">Cell membrane</location>
        <topology evidence="1 6">Multi-pass membrane protein</topology>
    </subcellularLocation>
</comment>
<dbReference type="GO" id="GO:0005886">
    <property type="term" value="C:plasma membrane"/>
    <property type="evidence" value="ECO:0007669"/>
    <property type="project" value="UniProtKB-SubCell"/>
</dbReference>
<feature type="domain" description="ABC transmembrane type-1" evidence="7">
    <location>
        <begin position="182"/>
        <end position="377"/>
    </location>
</feature>
<proteinExistence type="inferred from homology"/>
<reference evidence="8" key="1">
    <citation type="submission" date="2021-02" db="EMBL/GenBank/DDBJ databases">
        <title>Strain Y2R2, a novel species of the genus Halomonas.</title>
        <authorList>
            <person name="Huang H."/>
        </authorList>
    </citation>
    <scope>NUCLEOTIDE SEQUENCE</scope>
    <source>
        <strain evidence="8">Y2R2</strain>
    </source>
</reference>
<feature type="transmembrane region" description="Helical" evidence="6">
    <location>
        <begin position="249"/>
        <end position="273"/>
    </location>
</feature>
<sequence>MPQGQAQGRANFVLLSLLLLAMLAWWSLPSVSLAPNRIVPGTNYHAWAVAGWSLAIAWALPLAMGAWLCRNFSPRHARAVLALVTISLIGLPLWMTLASRQLVDPDLPQARLGIGASLWVLLFVLLLAMVELRSYLKLAAWQVWLCVLSPVVVGAICIPLGLDSLALWQEYLGRREGLYKAVVEHLLLVSATVVLSLSLGIAIALAIRAVPRLQSSAFAVLNFFQTVPSLALFGLLLGPLAWLAHHYTWLANLGVSGIGWAPALIALVIYSLLPMVRNTFVALEGVDESVIDAARGMGMSRIQIFAQVRVPLALPVMLEGVRITTVQAIGLAAVAALIGAGGLGRFIFQGLGQAAMDMVLLGALPILLMAVAADALLAALSRWVRRAEDAS</sequence>
<keyword evidence="5 6" id="KW-0472">Membrane</keyword>
<dbReference type="AlphaFoldDB" id="A0A5C1NHP0"/>
<keyword evidence="9" id="KW-1185">Reference proteome</keyword>
<dbReference type="OrthoDB" id="9801163at2"/>
<feature type="transmembrane region" description="Helical" evidence="6">
    <location>
        <begin position="110"/>
        <end position="130"/>
    </location>
</feature>
<feature type="transmembrane region" description="Helical" evidence="6">
    <location>
        <begin position="12"/>
        <end position="28"/>
    </location>
</feature>
<evidence type="ECO:0000256" key="4">
    <source>
        <dbReference type="ARBA" id="ARBA00022989"/>
    </source>
</evidence>
<keyword evidence="4 6" id="KW-1133">Transmembrane helix</keyword>
<protein>
    <submittedName>
        <fullName evidence="8">ABC transporter permease</fullName>
    </submittedName>
</protein>
<dbReference type="InterPro" id="IPR035906">
    <property type="entry name" value="MetI-like_sf"/>
</dbReference>
<feature type="transmembrane region" description="Helical" evidence="6">
    <location>
        <begin position="80"/>
        <end position="98"/>
    </location>
</feature>
<dbReference type="EMBL" id="CP038437">
    <property type="protein sequence ID" value="QEM81645.1"/>
    <property type="molecule type" value="Genomic_DNA"/>
</dbReference>
<evidence type="ECO:0000313" key="8">
    <source>
        <dbReference type="EMBL" id="QEM81645.1"/>
    </source>
</evidence>
<feature type="transmembrane region" description="Helical" evidence="6">
    <location>
        <begin position="182"/>
        <end position="207"/>
    </location>
</feature>
<keyword evidence="3 6" id="KW-0812">Transmembrane</keyword>
<evidence type="ECO:0000256" key="2">
    <source>
        <dbReference type="ARBA" id="ARBA00022448"/>
    </source>
</evidence>
<dbReference type="SUPFAM" id="SSF161098">
    <property type="entry name" value="MetI-like"/>
    <property type="match status" value="1"/>
</dbReference>
<evidence type="ECO:0000313" key="9">
    <source>
        <dbReference type="Proteomes" id="UP000324285"/>
    </source>
</evidence>
<accession>A0A5C1NHP0</accession>
<dbReference type="GO" id="GO:0055085">
    <property type="term" value="P:transmembrane transport"/>
    <property type="evidence" value="ECO:0007669"/>
    <property type="project" value="InterPro"/>
</dbReference>
<dbReference type="GO" id="GO:0031460">
    <property type="term" value="P:glycine betaine transport"/>
    <property type="evidence" value="ECO:0007669"/>
    <property type="project" value="TreeGrafter"/>
</dbReference>
<feature type="transmembrane region" description="Helical" evidence="6">
    <location>
        <begin position="219"/>
        <end position="243"/>
    </location>
</feature>
<feature type="transmembrane region" description="Helical" evidence="6">
    <location>
        <begin position="142"/>
        <end position="162"/>
    </location>
</feature>
<evidence type="ECO:0000256" key="1">
    <source>
        <dbReference type="ARBA" id="ARBA00004651"/>
    </source>
</evidence>
<evidence type="ECO:0000256" key="3">
    <source>
        <dbReference type="ARBA" id="ARBA00022692"/>
    </source>
</evidence>
<comment type="similarity">
    <text evidence="6">Belongs to the binding-protein-dependent transport system permease family.</text>
</comment>
<feature type="transmembrane region" description="Helical" evidence="6">
    <location>
        <begin position="48"/>
        <end position="68"/>
    </location>
</feature>
<dbReference type="PANTHER" id="PTHR30177:SF30">
    <property type="entry name" value="GLYCINE BETAINE UPTAKE SYSTEM PERMEASE PROTEIN YEHY"/>
    <property type="match status" value="1"/>
</dbReference>
<dbReference type="InterPro" id="IPR000515">
    <property type="entry name" value="MetI-like"/>
</dbReference>
<dbReference type="RefSeq" id="WP_149284656.1">
    <property type="nucleotide sequence ID" value="NZ_CP038437.2"/>
</dbReference>
<dbReference type="PROSITE" id="PS50928">
    <property type="entry name" value="ABC_TM1"/>
    <property type="match status" value="1"/>
</dbReference>
<gene>
    <name evidence="8" type="ORF">E4T21_08880</name>
</gene>
<feature type="transmembrane region" description="Helical" evidence="6">
    <location>
        <begin position="328"/>
        <end position="348"/>
    </location>
</feature>
<evidence type="ECO:0000256" key="5">
    <source>
        <dbReference type="ARBA" id="ARBA00023136"/>
    </source>
</evidence>
<feature type="transmembrane region" description="Helical" evidence="6">
    <location>
        <begin position="360"/>
        <end position="380"/>
    </location>
</feature>
<name>A0A5C1NHP0_9GAMM</name>